<dbReference type="RefSeq" id="WP_129725671.1">
    <property type="nucleotide sequence ID" value="NZ_LR215036.1"/>
</dbReference>
<dbReference type="Proteomes" id="UP000290985">
    <property type="component" value="Chromosome"/>
</dbReference>
<sequence length="343" mass="40094">MKNKILKFLFILSAPITISTISASCIANEDTKGQNPSKNEQEKVEKNNSNIQKETEILNSEDNSQETDQYIDQNLEETKEVPFPVYQIQEFTYKFPRTAWDTDIKKADFVKEMQKVSTNFNETIKDLNMLKLLSKFYIKSTEDVPYKGTKDNLAVLLYVPIDITIQYNDGEKVEITESSKHKIPYTYIFKDEKAEEELEKKLTAKQKNAKKTLLNIRKQLLKSLFVQRTSNKGELMYELKLIKDTKDVEKYSDFVYAVTGLFLTIDYLLKHHIFNSHINLLLQGQQILNSKGNPSEELTKRFFATQFSRYPYKFNLAPHAFAFTQSYLIFQNNILLEEKMDNK</sequence>
<dbReference type="PROSITE" id="PS51257">
    <property type="entry name" value="PROKAR_LIPOPROTEIN"/>
    <property type="match status" value="1"/>
</dbReference>
<feature type="chain" id="PRO_5019188221" description="Lipoprotein" evidence="2">
    <location>
        <begin position="28"/>
        <end position="343"/>
    </location>
</feature>
<evidence type="ECO:0000256" key="1">
    <source>
        <dbReference type="SAM" id="MobiDB-lite"/>
    </source>
</evidence>
<evidence type="ECO:0000313" key="3">
    <source>
        <dbReference type="EMBL" id="VEU74884.1"/>
    </source>
</evidence>
<evidence type="ECO:0008006" key="5">
    <source>
        <dbReference type="Google" id="ProtNLM"/>
    </source>
</evidence>
<feature type="region of interest" description="Disordered" evidence="1">
    <location>
        <begin position="29"/>
        <end position="50"/>
    </location>
</feature>
<reference evidence="3 4" key="1">
    <citation type="submission" date="2019-01" db="EMBL/GenBank/DDBJ databases">
        <authorList>
            <consortium name="Pathogen Informatics"/>
        </authorList>
    </citation>
    <scope>NUCLEOTIDE SEQUENCE [LARGE SCALE GENOMIC DNA]</scope>
    <source>
        <strain evidence="3 4">NCTC10181</strain>
    </source>
</reference>
<accession>A0A449B2X1</accession>
<proteinExistence type="predicted"/>
<evidence type="ECO:0000256" key="2">
    <source>
        <dbReference type="SAM" id="SignalP"/>
    </source>
</evidence>
<evidence type="ECO:0000313" key="4">
    <source>
        <dbReference type="Proteomes" id="UP000290985"/>
    </source>
</evidence>
<keyword evidence="4" id="KW-1185">Reference proteome</keyword>
<dbReference type="AlphaFoldDB" id="A0A449B2X1"/>
<protein>
    <recommendedName>
        <fullName evidence="5">Lipoprotein</fullName>
    </recommendedName>
</protein>
<dbReference type="KEGG" id="mcit:NCTC10181_00753"/>
<organism evidence="3 4">
    <name type="scientific">Mycoplasmopsis citelli</name>
    <dbReference type="NCBI Taxonomy" id="171281"/>
    <lineage>
        <taxon>Bacteria</taxon>
        <taxon>Bacillati</taxon>
        <taxon>Mycoplasmatota</taxon>
        <taxon>Mycoplasmoidales</taxon>
        <taxon>Metamycoplasmataceae</taxon>
        <taxon>Mycoplasmopsis</taxon>
    </lineage>
</organism>
<name>A0A449B2X1_9BACT</name>
<keyword evidence="2" id="KW-0732">Signal</keyword>
<feature type="signal peptide" evidence="2">
    <location>
        <begin position="1"/>
        <end position="27"/>
    </location>
</feature>
<dbReference type="EMBL" id="LR215036">
    <property type="protein sequence ID" value="VEU74884.1"/>
    <property type="molecule type" value="Genomic_DNA"/>
</dbReference>
<gene>
    <name evidence="3" type="ORF">NCTC10181_00753</name>
</gene>
<dbReference type="OrthoDB" id="403634at2"/>